<dbReference type="AlphaFoldDB" id="A0A8C6VXA2"/>
<feature type="transmembrane region" description="Helical" evidence="6">
    <location>
        <begin position="6"/>
        <end position="24"/>
    </location>
</feature>
<dbReference type="Pfam" id="PF00106">
    <property type="entry name" value="adh_short"/>
    <property type="match status" value="1"/>
</dbReference>
<evidence type="ECO:0000256" key="1">
    <source>
        <dbReference type="ARBA" id="ARBA00004240"/>
    </source>
</evidence>
<dbReference type="PRINTS" id="PR00081">
    <property type="entry name" value="GDHRDH"/>
</dbReference>
<dbReference type="Gene3D" id="3.40.50.720">
    <property type="entry name" value="NAD(P)-binding Rossmann-like Domain"/>
    <property type="match status" value="1"/>
</dbReference>
<dbReference type="InterPro" id="IPR002347">
    <property type="entry name" value="SDR_fam"/>
</dbReference>
<sequence>MDLMELIFILLGAAICVYYGWKLLLFSRMLFPKRCFPLSETFFTSMGDWAVVTGASEGIGRAYAFALAERGMNVVIMSRTKATLDLLAKEIGEATGQKVKVIVADFSCDNTFREIEEQLMDLNIGVLVNNVGVLPSIIPCKFLDTEKLEKTITMVINCNVKTMMKVRFEIIITLFCKIKERKGLIVNISSGISTFPFPLYTLYAASKVFVERFSRCLQAEYESKGIIIQAVVPFGVSTRMAGYQKTNMVTLSPEDFVKTSMQYLRAGDKTHGSICHTALGWLMQCIPLKVLHSEFLLQHMQYYVKKKMTKKQLMSAKTAPSENRKH</sequence>
<evidence type="ECO:0000256" key="5">
    <source>
        <dbReference type="RuleBase" id="RU000363"/>
    </source>
</evidence>
<protein>
    <submittedName>
        <fullName evidence="7">Hydroxysteroid 17-beta dehydrogenase 3</fullName>
    </submittedName>
</protein>
<dbReference type="Ensembl" id="ENSNFUT00015048725.1">
    <property type="protein sequence ID" value="ENSNFUP00015046682.1"/>
    <property type="gene ID" value="ENSNFUG00015022134.1"/>
</dbReference>
<dbReference type="GO" id="GO:0006702">
    <property type="term" value="P:androgen biosynthetic process"/>
    <property type="evidence" value="ECO:0007669"/>
    <property type="project" value="Ensembl"/>
</dbReference>
<dbReference type="GO" id="GO:0005783">
    <property type="term" value="C:endoplasmic reticulum"/>
    <property type="evidence" value="ECO:0007669"/>
    <property type="project" value="UniProtKB-SubCell"/>
</dbReference>
<dbReference type="PIRSF" id="PIRSF000126">
    <property type="entry name" value="11-beta-HSD1"/>
    <property type="match status" value="1"/>
</dbReference>
<dbReference type="Proteomes" id="UP000694548">
    <property type="component" value="Chromosome sgr18"/>
</dbReference>
<dbReference type="InterPro" id="IPR051019">
    <property type="entry name" value="VLCFA-Steroid_DH"/>
</dbReference>
<evidence type="ECO:0000256" key="3">
    <source>
        <dbReference type="ARBA" id="ARBA00022955"/>
    </source>
</evidence>
<dbReference type="PRINTS" id="PR00080">
    <property type="entry name" value="SDRFAMILY"/>
</dbReference>
<reference evidence="7" key="3">
    <citation type="submission" date="2025-09" db="UniProtKB">
        <authorList>
            <consortium name="Ensembl"/>
        </authorList>
    </citation>
    <scope>IDENTIFICATION</scope>
</reference>
<comment type="subcellular location">
    <subcellularLocation>
        <location evidence="1">Endoplasmic reticulum</location>
    </subcellularLocation>
</comment>
<dbReference type="InterPro" id="IPR036291">
    <property type="entry name" value="NAD(P)-bd_dom_sf"/>
</dbReference>
<keyword evidence="6" id="KW-0812">Transmembrane</keyword>
<dbReference type="CDD" id="cd05356">
    <property type="entry name" value="17beta-HSD1_like_SDR_c"/>
    <property type="match status" value="1"/>
</dbReference>
<name>A0A8C6VXA2_NOTFU</name>
<reference evidence="7" key="1">
    <citation type="submission" date="2014-08" db="EMBL/GenBank/DDBJ databases">
        <authorList>
            <person name="Senf B."/>
            <person name="Petzold A."/>
            <person name="Downie B.R."/>
            <person name="Koch P."/>
            <person name="Platzer M."/>
        </authorList>
    </citation>
    <scope>NUCLEOTIDE SEQUENCE [LARGE SCALE GENOMIC DNA]</scope>
    <source>
        <strain evidence="7">GRZ</strain>
    </source>
</reference>
<accession>A0A8C6VXA2</accession>
<dbReference type="SUPFAM" id="SSF51735">
    <property type="entry name" value="NAD(P)-binding Rossmann-fold domains"/>
    <property type="match status" value="1"/>
</dbReference>
<keyword evidence="6" id="KW-1133">Transmembrane helix</keyword>
<evidence type="ECO:0000256" key="2">
    <source>
        <dbReference type="ARBA" id="ARBA00022857"/>
    </source>
</evidence>
<dbReference type="PANTHER" id="PTHR43899">
    <property type="entry name" value="RH59310P"/>
    <property type="match status" value="1"/>
</dbReference>
<gene>
    <name evidence="7" type="primary">HSD17B3</name>
    <name evidence="7" type="synonym">hsd17b3</name>
</gene>
<dbReference type="PROSITE" id="PS00061">
    <property type="entry name" value="ADH_SHORT"/>
    <property type="match status" value="1"/>
</dbReference>
<dbReference type="GeneTree" id="ENSGT00940000160266"/>
<evidence type="ECO:0000256" key="4">
    <source>
        <dbReference type="ARBA" id="ARBA00023002"/>
    </source>
</evidence>
<proteinExistence type="inferred from homology"/>
<dbReference type="PANTHER" id="PTHR43899:SF7">
    <property type="entry name" value="17-BETA-HYDROXYSTEROID DEHYDROGENASE TYPE 3"/>
    <property type="match status" value="1"/>
</dbReference>
<keyword evidence="3" id="KW-0443">Lipid metabolism</keyword>
<comment type="similarity">
    <text evidence="5">Belongs to the short-chain dehydrogenases/reductases (SDR) family.</text>
</comment>
<dbReference type="FunFam" id="3.40.50.720:FF:000137">
    <property type="entry name" value="Hydroxysteroid (17-beta) dehydrogenase 3"/>
    <property type="match status" value="1"/>
</dbReference>
<keyword evidence="3" id="KW-0752">Steroid biosynthesis</keyword>
<keyword evidence="3" id="KW-0444">Lipid biosynthesis</keyword>
<evidence type="ECO:0000256" key="6">
    <source>
        <dbReference type="SAM" id="Phobius"/>
    </source>
</evidence>
<reference evidence="7" key="2">
    <citation type="submission" date="2025-08" db="UniProtKB">
        <authorList>
            <consortium name="Ensembl"/>
        </authorList>
    </citation>
    <scope>IDENTIFICATION</scope>
</reference>
<keyword evidence="8" id="KW-1185">Reference proteome</keyword>
<keyword evidence="6" id="KW-0472">Membrane</keyword>
<keyword evidence="2" id="KW-0521">NADP</keyword>
<dbReference type="GO" id="GO:0047045">
    <property type="term" value="F:testosterone dehydrogenase (NADP+) activity"/>
    <property type="evidence" value="ECO:0007669"/>
    <property type="project" value="Ensembl"/>
</dbReference>
<dbReference type="InterPro" id="IPR020904">
    <property type="entry name" value="Sc_DH/Rdtase_CS"/>
</dbReference>
<organism evidence="7 8">
    <name type="scientific">Nothobranchius furzeri</name>
    <name type="common">Turquoise killifish</name>
    <dbReference type="NCBI Taxonomy" id="105023"/>
    <lineage>
        <taxon>Eukaryota</taxon>
        <taxon>Metazoa</taxon>
        <taxon>Chordata</taxon>
        <taxon>Craniata</taxon>
        <taxon>Vertebrata</taxon>
        <taxon>Euteleostomi</taxon>
        <taxon>Actinopterygii</taxon>
        <taxon>Neopterygii</taxon>
        <taxon>Teleostei</taxon>
        <taxon>Neoteleostei</taxon>
        <taxon>Acanthomorphata</taxon>
        <taxon>Ovalentaria</taxon>
        <taxon>Atherinomorphae</taxon>
        <taxon>Cyprinodontiformes</taxon>
        <taxon>Nothobranchiidae</taxon>
        <taxon>Nothobranchius</taxon>
    </lineage>
</organism>
<keyword evidence="4" id="KW-0560">Oxidoreductase</keyword>
<evidence type="ECO:0000313" key="8">
    <source>
        <dbReference type="Proteomes" id="UP000694548"/>
    </source>
</evidence>
<evidence type="ECO:0000313" key="7">
    <source>
        <dbReference type="Ensembl" id="ENSNFUP00015046682.1"/>
    </source>
</evidence>